<name>M0QKX4_9ACTN</name>
<dbReference type="eggNOG" id="COG2764">
    <property type="taxonomic scope" value="Bacteria"/>
</dbReference>
<dbReference type="RefSeq" id="WP_007622052.1">
    <property type="nucleotide sequence ID" value="NZ_BANX01000023.1"/>
</dbReference>
<dbReference type="OrthoDB" id="9795306at2"/>
<protein>
    <recommendedName>
        <fullName evidence="3">VOC domain-containing protein</fullName>
    </recommendedName>
</protein>
<gene>
    <name evidence="1" type="ORF">GS4_23_00070</name>
</gene>
<proteinExistence type="predicted"/>
<dbReference type="STRING" id="1223545.GS4_23_00070"/>
<dbReference type="InterPro" id="IPR029068">
    <property type="entry name" value="Glyas_Bleomycin-R_OHBP_Dase"/>
</dbReference>
<dbReference type="Gene3D" id="3.30.720.120">
    <property type="match status" value="1"/>
</dbReference>
<dbReference type="Gene3D" id="3.30.720.110">
    <property type="match status" value="1"/>
</dbReference>
<dbReference type="EMBL" id="BANX01000023">
    <property type="protein sequence ID" value="GAC69213.1"/>
    <property type="molecule type" value="Genomic_DNA"/>
</dbReference>
<dbReference type="AlphaFoldDB" id="M0QKX4"/>
<comment type="caution">
    <text evidence="1">The sequence shown here is derived from an EMBL/GenBank/DDBJ whole genome shotgun (WGS) entry which is preliminary data.</text>
</comment>
<evidence type="ECO:0000313" key="2">
    <source>
        <dbReference type="Proteomes" id="UP000011666"/>
    </source>
</evidence>
<dbReference type="SUPFAM" id="SSF54593">
    <property type="entry name" value="Glyoxalase/Bleomycin resistance protein/Dihydroxybiphenyl dioxygenase"/>
    <property type="match status" value="1"/>
</dbReference>
<evidence type="ECO:0008006" key="3">
    <source>
        <dbReference type="Google" id="ProtNLM"/>
    </source>
</evidence>
<sequence>MATTNTVNGFVVTDNAADLINFLIAVFDAVEDPDAHTPDYAAADGTLIHSEIHIGNSILMVADRKSDWPFTPALTQVYVDDAAGVLRRATARGARVVTDIAPFYGGYSIARFVDPWHNVWWLFAPEVDNPPVIAADTSENGSVVYTTLLDTMRDLTDPRDAASIS</sequence>
<keyword evidence="2" id="KW-1185">Reference proteome</keyword>
<accession>M0QKX4</accession>
<evidence type="ECO:0000313" key="1">
    <source>
        <dbReference type="EMBL" id="GAC69213.1"/>
    </source>
</evidence>
<organism evidence="1 2">
    <name type="scientific">Gordonia soli NBRC 108243</name>
    <dbReference type="NCBI Taxonomy" id="1223545"/>
    <lineage>
        <taxon>Bacteria</taxon>
        <taxon>Bacillati</taxon>
        <taxon>Actinomycetota</taxon>
        <taxon>Actinomycetes</taxon>
        <taxon>Mycobacteriales</taxon>
        <taxon>Gordoniaceae</taxon>
        <taxon>Gordonia</taxon>
    </lineage>
</organism>
<reference evidence="1 2" key="1">
    <citation type="submission" date="2013-01" db="EMBL/GenBank/DDBJ databases">
        <title>Whole genome shotgun sequence of Gordonia soli NBRC 108243.</title>
        <authorList>
            <person name="Isaki-Nakamura S."/>
            <person name="Hosoyama A."/>
            <person name="Tsuchikane K."/>
            <person name="Ando Y."/>
            <person name="Baba S."/>
            <person name="Ohji S."/>
            <person name="Hamada M."/>
            <person name="Tamura T."/>
            <person name="Yamazoe A."/>
            <person name="Yamazaki S."/>
            <person name="Fujita N."/>
        </authorList>
    </citation>
    <scope>NUCLEOTIDE SEQUENCE [LARGE SCALE GENOMIC DNA]</scope>
    <source>
        <strain evidence="1 2">NBRC 108243</strain>
    </source>
</reference>
<dbReference type="Proteomes" id="UP000011666">
    <property type="component" value="Unassembled WGS sequence"/>
</dbReference>